<dbReference type="Pfam" id="PF13472">
    <property type="entry name" value="Lipase_GDSL_2"/>
    <property type="match status" value="1"/>
</dbReference>
<organism evidence="3 4">
    <name type="scientific">Candidatus Opimibacter skivensis</name>
    <dbReference type="NCBI Taxonomy" id="2982028"/>
    <lineage>
        <taxon>Bacteria</taxon>
        <taxon>Pseudomonadati</taxon>
        <taxon>Bacteroidota</taxon>
        <taxon>Saprospiria</taxon>
        <taxon>Saprospirales</taxon>
        <taxon>Saprospiraceae</taxon>
        <taxon>Candidatus Opimibacter</taxon>
    </lineage>
</organism>
<dbReference type="Gene3D" id="2.60.120.260">
    <property type="entry name" value="Galactose-binding domain-like"/>
    <property type="match status" value="1"/>
</dbReference>
<reference evidence="3 4" key="1">
    <citation type="submission" date="2020-10" db="EMBL/GenBank/DDBJ databases">
        <title>Connecting structure to function with the recovery of over 1000 high-quality activated sludge metagenome-assembled genomes encoding full-length rRNA genes using long-read sequencing.</title>
        <authorList>
            <person name="Singleton C.M."/>
            <person name="Petriglieri F."/>
            <person name="Kristensen J.M."/>
            <person name="Kirkegaard R.H."/>
            <person name="Michaelsen T.Y."/>
            <person name="Andersen M.H."/>
            <person name="Karst S.M."/>
            <person name="Dueholm M.S."/>
            <person name="Nielsen P.H."/>
            <person name="Albertsen M."/>
        </authorList>
    </citation>
    <scope>NUCLEOTIDE SEQUENCE [LARGE SCALE GENOMIC DNA]</scope>
    <source>
        <strain evidence="3">Ribe_18-Q3-R11-54_MAXAC.273</strain>
    </source>
</reference>
<evidence type="ECO:0000259" key="2">
    <source>
        <dbReference type="Pfam" id="PF17996"/>
    </source>
</evidence>
<dbReference type="SUPFAM" id="SSF52266">
    <property type="entry name" value="SGNH hydrolase"/>
    <property type="match status" value="1"/>
</dbReference>
<proteinExistence type="predicted"/>
<dbReference type="AlphaFoldDB" id="A0A9D7SUB3"/>
<comment type="caution">
    <text evidence="3">The sequence shown here is derived from an EMBL/GenBank/DDBJ whole genome shotgun (WGS) entry which is preliminary data.</text>
</comment>
<evidence type="ECO:0000313" key="4">
    <source>
        <dbReference type="Proteomes" id="UP000808337"/>
    </source>
</evidence>
<accession>A0A9D7SUB3</accession>
<dbReference type="InterPro" id="IPR037461">
    <property type="entry name" value="CtCE2-like_dom"/>
</dbReference>
<dbReference type="Gene3D" id="3.40.50.1110">
    <property type="entry name" value="SGNH hydrolase"/>
    <property type="match status" value="1"/>
</dbReference>
<dbReference type="EMBL" id="JADKGY010000020">
    <property type="protein sequence ID" value="MBK9983430.1"/>
    <property type="molecule type" value="Genomic_DNA"/>
</dbReference>
<dbReference type="InterPro" id="IPR036514">
    <property type="entry name" value="SGNH_hydro_sf"/>
</dbReference>
<dbReference type="InterPro" id="IPR013830">
    <property type="entry name" value="SGNH_hydro"/>
</dbReference>
<evidence type="ECO:0000313" key="3">
    <source>
        <dbReference type="EMBL" id="MBK9983430.1"/>
    </source>
</evidence>
<dbReference type="GO" id="GO:0052689">
    <property type="term" value="F:carboxylic ester hydrolase activity"/>
    <property type="evidence" value="ECO:0007669"/>
    <property type="project" value="InterPro"/>
</dbReference>
<feature type="domain" description="SGNH hydrolase-type esterase" evidence="1">
    <location>
        <begin position="153"/>
        <end position="306"/>
    </location>
</feature>
<gene>
    <name evidence="3" type="ORF">IPP15_13765</name>
</gene>
<sequence>MKKLFLLLLTQTILISCSSKRKEMTQYGPDSDRIHWYGRIVQDNSGNRVLVSSASGLKFRFGGNKCTIRLKNEVPAGNYNYFSIVLDGIHQQRIAIHADTFIPLEIKSLKSAPFHEVELYKETEALIGRIVINKIEADSLIAYSEDRRKKIEFIGNSITVGMSDDPSLVPCDKGTWFDQHNAYDTYGPRTARALDLEYMISGVSGIGIYRNWNTDGPTIGTVYDQANMSANSNELQWDFRQFSPDIVTICLGTNDMSAGDGVTPRLPFDSTRFINAYVAFIQKINTHYPDAKVLLLNTPLVSYANTEILNLCLQSVKAKAEASIPKLKSVSVFAFTMMEGKGCGGHPDLEQHKRMADELIPVIKKML</sequence>
<dbReference type="PROSITE" id="PS51257">
    <property type="entry name" value="PROKAR_LIPOPROTEIN"/>
    <property type="match status" value="1"/>
</dbReference>
<dbReference type="InterPro" id="IPR040794">
    <property type="entry name" value="CE2_N"/>
</dbReference>
<dbReference type="PANTHER" id="PTHR37834">
    <property type="entry name" value="GDSL-LIKE LIPASE/ACYLHYDROLASE DOMAIN PROTEIN (AFU_ORTHOLOGUE AFUA_2G00620)"/>
    <property type="match status" value="1"/>
</dbReference>
<dbReference type="InterPro" id="IPR052762">
    <property type="entry name" value="PCW_deacetylase/CE"/>
</dbReference>
<evidence type="ECO:0000259" key="1">
    <source>
        <dbReference type="Pfam" id="PF13472"/>
    </source>
</evidence>
<name>A0A9D7SUB3_9BACT</name>
<dbReference type="PANTHER" id="PTHR37834:SF2">
    <property type="entry name" value="ESTERASE, SGNH HYDROLASE-TYPE"/>
    <property type="match status" value="1"/>
</dbReference>
<dbReference type="Proteomes" id="UP000808337">
    <property type="component" value="Unassembled WGS sequence"/>
</dbReference>
<protein>
    <submittedName>
        <fullName evidence="3">GDSL family lipase</fullName>
    </submittedName>
</protein>
<dbReference type="Pfam" id="PF17996">
    <property type="entry name" value="CE2_N"/>
    <property type="match status" value="1"/>
</dbReference>
<dbReference type="CDD" id="cd01831">
    <property type="entry name" value="Endoglucanase_E_like"/>
    <property type="match status" value="1"/>
</dbReference>
<feature type="domain" description="Carbohydrate esterase 2 N-terminal" evidence="2">
    <location>
        <begin position="37"/>
        <end position="138"/>
    </location>
</feature>